<name>A0AA97I510_9EURY</name>
<evidence type="ECO:0000313" key="2">
    <source>
        <dbReference type="Proteomes" id="UP001301797"/>
    </source>
</evidence>
<organism evidence="1 2">
    <name type="scientific">Methanochimaera problematica</name>
    <dbReference type="NCBI Taxonomy" id="2609417"/>
    <lineage>
        <taxon>Archaea</taxon>
        <taxon>Methanobacteriati</taxon>
        <taxon>Methanobacteriota</taxon>
        <taxon>Stenosarchaea group</taxon>
        <taxon>Methanomicrobia</taxon>
        <taxon>Methanomicrobiales</taxon>
        <taxon>Methanomicrobiaceae</taxon>
        <taxon>Methanochimaera</taxon>
    </lineage>
</organism>
<proteinExistence type="predicted"/>
<accession>A0AA97I510</accession>
<evidence type="ECO:0000313" key="1">
    <source>
        <dbReference type="EMBL" id="WOF16951.1"/>
    </source>
</evidence>
<dbReference type="GeneID" id="85230455"/>
<dbReference type="Gene3D" id="3.10.620.30">
    <property type="match status" value="1"/>
</dbReference>
<sequence length="256" mass="29911">MTYGAIYESQKTSEKLDEYFGIIYEKEIYQNGESEIQNFVTNINNLTVENKIDESEKYNMIADFVTSNFTEYFWETDFLNNKDYNFKSFSSFSHSYQYDPYGFVRAFPPSFYANDPAWIAYYKVGACGELASLFGNITNRTGTPVIPIVATFKNGGNHAWVELIMNNGERKYFDPTVYGEHSLFKKWPEGYWFGNTSDYRVFSAEMISGVYEIKTKDEVTWRYDLLQEKPERKIKGIDVVFCEISKKLNNTTKLFT</sequence>
<gene>
    <name evidence="1" type="ORF">F1737_09765</name>
</gene>
<keyword evidence="2" id="KW-1185">Reference proteome</keyword>
<dbReference type="InterPro" id="IPR038765">
    <property type="entry name" value="Papain-like_cys_pep_sf"/>
</dbReference>
<evidence type="ECO:0008006" key="3">
    <source>
        <dbReference type="Google" id="ProtNLM"/>
    </source>
</evidence>
<dbReference type="KEGG" id="mefw:F1737_09765"/>
<dbReference type="RefSeq" id="WP_317136395.1">
    <property type="nucleotide sequence ID" value="NZ_CP043875.1"/>
</dbReference>
<dbReference type="SUPFAM" id="SSF54001">
    <property type="entry name" value="Cysteine proteinases"/>
    <property type="match status" value="1"/>
</dbReference>
<dbReference type="EMBL" id="CP043875">
    <property type="protein sequence ID" value="WOF16951.1"/>
    <property type="molecule type" value="Genomic_DNA"/>
</dbReference>
<protein>
    <recommendedName>
        <fullName evidence="3">Transglutaminase-like domain-containing protein</fullName>
    </recommendedName>
</protein>
<dbReference type="AlphaFoldDB" id="A0AA97I510"/>
<reference evidence="1 2" key="1">
    <citation type="submission" date="2019-09" db="EMBL/GenBank/DDBJ databases">
        <title>The complete genome of Methanoplanus sp. FWC-SCC4.</title>
        <authorList>
            <person name="Chen S.-C."/>
            <person name="Zhou Y.-Z."/>
            <person name="Lai M.-C."/>
        </authorList>
    </citation>
    <scope>NUCLEOTIDE SEQUENCE [LARGE SCALE GENOMIC DNA]</scope>
    <source>
        <strain evidence="1 2">FWC-SCC4</strain>
    </source>
</reference>
<dbReference type="Proteomes" id="UP001301797">
    <property type="component" value="Chromosome"/>
</dbReference>